<comment type="caution">
    <text evidence="7">The sequence shown here is derived from an EMBL/GenBank/DDBJ whole genome shotgun (WGS) entry which is preliminary data.</text>
</comment>
<dbReference type="InterPro" id="IPR051533">
    <property type="entry name" value="WaaL-like"/>
</dbReference>
<keyword evidence="3 5" id="KW-1133">Transmembrane helix</keyword>
<organism evidence="7 8">
    <name type="scientific">Phocaeicola vulgatus</name>
    <name type="common">Bacteroides vulgatus</name>
    <dbReference type="NCBI Taxonomy" id="821"/>
    <lineage>
        <taxon>Bacteria</taxon>
        <taxon>Pseudomonadati</taxon>
        <taxon>Bacteroidota</taxon>
        <taxon>Bacteroidia</taxon>
        <taxon>Bacteroidales</taxon>
        <taxon>Bacteroidaceae</taxon>
        <taxon>Phocaeicola</taxon>
    </lineage>
</organism>
<feature type="transmembrane region" description="Helical" evidence="5">
    <location>
        <begin position="376"/>
        <end position="394"/>
    </location>
</feature>
<dbReference type="AlphaFoldDB" id="A0A662ZYF8"/>
<dbReference type="PANTHER" id="PTHR37422:SF17">
    <property type="entry name" value="O-ANTIGEN LIGASE"/>
    <property type="match status" value="1"/>
</dbReference>
<evidence type="ECO:0000256" key="2">
    <source>
        <dbReference type="ARBA" id="ARBA00022692"/>
    </source>
</evidence>
<evidence type="ECO:0000256" key="1">
    <source>
        <dbReference type="ARBA" id="ARBA00004141"/>
    </source>
</evidence>
<dbReference type="EMBL" id="RWHZ01000033">
    <property type="protein sequence ID" value="TSE48169.1"/>
    <property type="molecule type" value="Genomic_DNA"/>
</dbReference>
<dbReference type="InterPro" id="IPR007016">
    <property type="entry name" value="O-antigen_ligase-rel_domated"/>
</dbReference>
<keyword evidence="7" id="KW-0436">Ligase</keyword>
<reference evidence="7 8" key="1">
    <citation type="journal article" date="2019" name="Nat. Commun.">
        <title>Gram positive-like bacteriocins with broad spectrum anti-Bacteroidales activity encoded on mobile elements of the human gut microbiota.</title>
        <authorList>
            <person name="Bechon N."/>
            <person name="Coyne M.J.Jr."/>
            <person name="Laclare-Mceneany V."/>
            <person name="Chatzidaki-Livanis M."/>
            <person name="Ghigo J.-M."/>
            <person name="Comstock L.E."/>
        </authorList>
    </citation>
    <scope>NUCLEOTIDE SEQUENCE [LARGE SCALE GENOMIC DNA]</scope>
    <source>
        <strain evidence="7 8">CL01T12C17</strain>
    </source>
</reference>
<accession>A0A662ZYF8</accession>
<proteinExistence type="predicted"/>
<dbReference type="GO" id="GO:0016874">
    <property type="term" value="F:ligase activity"/>
    <property type="evidence" value="ECO:0007669"/>
    <property type="project" value="UniProtKB-KW"/>
</dbReference>
<feature type="transmembrane region" description="Helical" evidence="5">
    <location>
        <begin position="12"/>
        <end position="40"/>
    </location>
</feature>
<feature type="transmembrane region" description="Helical" evidence="5">
    <location>
        <begin position="47"/>
        <end position="65"/>
    </location>
</feature>
<feature type="transmembrane region" description="Helical" evidence="5">
    <location>
        <begin position="248"/>
        <end position="281"/>
    </location>
</feature>
<dbReference type="PANTHER" id="PTHR37422">
    <property type="entry name" value="TEICHURONIC ACID BIOSYNTHESIS PROTEIN TUAE"/>
    <property type="match status" value="1"/>
</dbReference>
<evidence type="ECO:0000313" key="8">
    <source>
        <dbReference type="Proteomes" id="UP000408523"/>
    </source>
</evidence>
<evidence type="ECO:0000256" key="4">
    <source>
        <dbReference type="ARBA" id="ARBA00023136"/>
    </source>
</evidence>
<dbReference type="Pfam" id="PF04932">
    <property type="entry name" value="Wzy_C"/>
    <property type="match status" value="1"/>
</dbReference>
<feature type="transmembrane region" description="Helical" evidence="5">
    <location>
        <begin position="430"/>
        <end position="448"/>
    </location>
</feature>
<protein>
    <submittedName>
        <fullName evidence="7">O-antigen ligase like membrane protein</fullName>
    </submittedName>
</protein>
<feature type="transmembrane region" description="Helical" evidence="5">
    <location>
        <begin position="217"/>
        <end position="236"/>
    </location>
</feature>
<feature type="transmembrane region" description="Helical" evidence="5">
    <location>
        <begin position="287"/>
        <end position="304"/>
    </location>
</feature>
<keyword evidence="2 5" id="KW-0812">Transmembrane</keyword>
<dbReference type="Proteomes" id="UP000408523">
    <property type="component" value="Unassembled WGS sequence"/>
</dbReference>
<feature type="transmembrane region" description="Helical" evidence="5">
    <location>
        <begin position="156"/>
        <end position="174"/>
    </location>
</feature>
<comment type="subcellular location">
    <subcellularLocation>
        <location evidence="1">Membrane</location>
        <topology evidence="1">Multi-pass membrane protein</topology>
    </subcellularLocation>
</comment>
<feature type="domain" description="O-antigen ligase-related" evidence="6">
    <location>
        <begin position="251"/>
        <end position="387"/>
    </location>
</feature>
<evidence type="ECO:0000313" key="7">
    <source>
        <dbReference type="EMBL" id="TSE48169.1"/>
    </source>
</evidence>
<evidence type="ECO:0000259" key="6">
    <source>
        <dbReference type="Pfam" id="PF04932"/>
    </source>
</evidence>
<feature type="transmembrane region" description="Helical" evidence="5">
    <location>
        <begin position="406"/>
        <end position="424"/>
    </location>
</feature>
<name>A0A662ZYF8_PHOVU</name>
<evidence type="ECO:0000256" key="5">
    <source>
        <dbReference type="SAM" id="Phobius"/>
    </source>
</evidence>
<feature type="transmembrane region" description="Helical" evidence="5">
    <location>
        <begin position="107"/>
        <end position="125"/>
    </location>
</feature>
<dbReference type="GO" id="GO:0016020">
    <property type="term" value="C:membrane"/>
    <property type="evidence" value="ECO:0007669"/>
    <property type="project" value="UniProtKB-SubCell"/>
</dbReference>
<keyword evidence="4 5" id="KW-0472">Membrane</keyword>
<feature type="transmembrane region" description="Helical" evidence="5">
    <location>
        <begin position="337"/>
        <end position="356"/>
    </location>
</feature>
<evidence type="ECO:0000256" key="3">
    <source>
        <dbReference type="ARBA" id="ARBA00022989"/>
    </source>
</evidence>
<gene>
    <name evidence="7" type="ORF">EH214_02598</name>
</gene>
<sequence>MIINASVSNILYLIYIFDIPHNECFMIFTIVGLVICLYSIKNFHKGFLCFLVFRLILGLNITVFVLPGFPVVRLDMLMCLFFILLFLKNKERLSTTKCAFPYKKPFVFLFISWCISSVVAYIGFWGALPQLIGNVSKDLILIWMIWKVVSIKDIRFLLKWFSVVFLFAATYAFFEKLTALNPIRDYEVSLAGAAGVDWAYSVDDVRGYRVQSVFEHAIGAGVNFILYILFVLILLVKIEIKTKWRNILYIICILSAMAAIFSNSRTPILFFAISCFSFIKIKSLKTFRLLGFVVLLALFIAPYLSEYFDIFKTIITPNSEESQYGSSPDLRFRQLEAAIALLYFSPLLGLGFNYYLTMNNEFSSELLGRESMWFSILPELGIIGIIANLYLAYFSLIKIPIQYKSWPVFFICLAYWVVGSMTSLPGMKMHLYYIIIFLIIKNSPFYRIKYEL</sequence>